<organism evidence="1">
    <name type="scientific">Hydrogenovibrio crunogenus (strain DSM 25203 / XCL-2)</name>
    <name type="common">Thiomicrospira crunogena</name>
    <dbReference type="NCBI Taxonomy" id="317025"/>
    <lineage>
        <taxon>Bacteria</taxon>
        <taxon>Pseudomonadati</taxon>
        <taxon>Pseudomonadota</taxon>
        <taxon>Gammaproteobacteria</taxon>
        <taxon>Thiotrichales</taxon>
        <taxon>Piscirickettsiaceae</taxon>
        <taxon>Hydrogenovibrio</taxon>
    </lineage>
</organism>
<dbReference type="KEGG" id="tcx:Tcr_1644"/>
<accession>Q31F37</accession>
<reference evidence="1" key="1">
    <citation type="submission" date="2006-07" db="EMBL/GenBank/DDBJ databases">
        <title>Complete sequence of Thiomicrospira crunogena XCL-2.</title>
        <authorList>
            <consortium name="US DOE Joint Genome Institute"/>
            <person name="Copeland A."/>
            <person name="Lucas S."/>
            <person name="Lapidus A."/>
            <person name="Barry K."/>
            <person name="Detter J.C."/>
            <person name="Glavina del Rio T."/>
            <person name="Hammon N."/>
            <person name="Israni S."/>
            <person name="Dalin E."/>
            <person name="Tice H."/>
            <person name="Pitluck S."/>
            <person name="Chain P."/>
            <person name="Malfatti S."/>
            <person name="Shin M."/>
            <person name="Vergez L."/>
            <person name="Schmutz J."/>
            <person name="Larimer F."/>
            <person name="Land M."/>
            <person name="Hauser L."/>
            <person name="Kyrpides N."/>
            <person name="Lykidis A."/>
            <person name="Scott K.M."/>
            <person name="Sievert S."/>
            <person name="Kerfeld C."/>
            <person name="Freyermuth S."/>
            <person name="Dobrinski K."/>
            <person name="Boller A."/>
            <person name="Fitzpatrick K."/>
            <person name="Thoma P."/>
            <person name="Moore J."/>
            <person name="Richardson P."/>
        </authorList>
    </citation>
    <scope>NUCLEOTIDE SEQUENCE</scope>
    <source>
        <strain evidence="1">XCL-2</strain>
    </source>
</reference>
<dbReference type="OrthoDB" id="9757976at2"/>
<dbReference type="HOGENOM" id="CLU_104988_0_0_6"/>
<evidence type="ECO:0008006" key="2">
    <source>
        <dbReference type="Google" id="ProtNLM"/>
    </source>
</evidence>
<dbReference type="AlphaFoldDB" id="Q31F37"/>
<proteinExistence type="predicted"/>
<name>Q31F37_HYDCU</name>
<sequence length="244" mass="28067">MQQIKNYADSRLINGCIYCGGPQETREHIPSKIFLNKPFPENLPVMPACRKCNNDFSLNEEYVACLISCMNSGSTEPEKITDERVSKILKAKPRLRALLESIKQEKNGTISFGLDKGRFIKIIHKLALGHASFELSTVLREEPEDIKFWYLSSMTDEDREDFERPELLEILGEVGARKSQRIDIAEVNLINISTGEPLTIPMIINDWIEVQENKYRYHTIEDADKITIKIVFSEFLACQVIWKI</sequence>
<dbReference type="EMBL" id="CP000109">
    <property type="protein sequence ID" value="ABB42236.1"/>
    <property type="molecule type" value="Genomic_DNA"/>
</dbReference>
<evidence type="ECO:0000313" key="1">
    <source>
        <dbReference type="EMBL" id="ABB42236.1"/>
    </source>
</evidence>
<gene>
    <name evidence="1" type="ordered locus">Tcr_1644</name>
</gene>
<dbReference type="eggNOG" id="ENOG5031UX4">
    <property type="taxonomic scope" value="Bacteria"/>
</dbReference>
<protein>
    <recommendedName>
        <fullName evidence="2">HNH endonuclease 5 domain-containing protein</fullName>
    </recommendedName>
</protein>